<dbReference type="PANTHER" id="PTHR47515">
    <property type="entry name" value="LOW CALCIUM RESPONSE LOCUS PROTEIN T"/>
    <property type="match status" value="1"/>
</dbReference>
<dbReference type="InterPro" id="IPR001584">
    <property type="entry name" value="Integrase_cat-core"/>
</dbReference>
<dbReference type="Pfam" id="PF13683">
    <property type="entry name" value="rve_3"/>
    <property type="match status" value="1"/>
</dbReference>
<dbReference type="SUPFAM" id="SSF53098">
    <property type="entry name" value="Ribonuclease H-like"/>
    <property type="match status" value="1"/>
</dbReference>
<reference evidence="2 3" key="1">
    <citation type="submission" date="2018-01" db="EMBL/GenBank/DDBJ databases">
        <title>Genomic Encyclopedia of Type Strains, Phase III (KMG-III): the genomes of soil and plant-associated and newly described type strains.</title>
        <authorList>
            <person name="Whitman W."/>
        </authorList>
    </citation>
    <scope>NUCLEOTIDE SEQUENCE [LARGE SCALE GENOMIC DNA]</scope>
    <source>
        <strain evidence="2 3">HKI456</strain>
    </source>
</reference>
<organism evidence="2 3">
    <name type="scientific">Mycetohabitans endofungorum</name>
    <dbReference type="NCBI Taxonomy" id="417203"/>
    <lineage>
        <taxon>Bacteria</taxon>
        <taxon>Pseudomonadati</taxon>
        <taxon>Pseudomonadota</taxon>
        <taxon>Betaproteobacteria</taxon>
        <taxon>Burkholderiales</taxon>
        <taxon>Burkholderiaceae</taxon>
        <taxon>Mycetohabitans</taxon>
    </lineage>
</organism>
<protein>
    <submittedName>
        <fullName evidence="2">Putative transposase</fullName>
    </submittedName>
</protein>
<evidence type="ECO:0000259" key="1">
    <source>
        <dbReference type="PROSITE" id="PS50994"/>
    </source>
</evidence>
<feature type="domain" description="Integrase catalytic" evidence="1">
    <location>
        <begin position="1"/>
        <end position="151"/>
    </location>
</feature>
<dbReference type="Proteomes" id="UP000243096">
    <property type="component" value="Unassembled WGS sequence"/>
</dbReference>
<evidence type="ECO:0000313" key="2">
    <source>
        <dbReference type="EMBL" id="PPB83767.1"/>
    </source>
</evidence>
<dbReference type="GO" id="GO:0003676">
    <property type="term" value="F:nucleic acid binding"/>
    <property type="evidence" value="ECO:0007669"/>
    <property type="project" value="InterPro"/>
</dbReference>
<dbReference type="RefSeq" id="WP_370641767.1">
    <property type="nucleotide sequence ID" value="NZ_CP062179.1"/>
</dbReference>
<dbReference type="GO" id="GO:0015074">
    <property type="term" value="P:DNA integration"/>
    <property type="evidence" value="ECO:0007669"/>
    <property type="project" value="InterPro"/>
</dbReference>
<sequence>MISWWTHCRTSGVRSVTIVHDFPKNAVDIVVNSGISGLVCLSSVGRAARVRGDPKALRTEQGSELTSQALGQWAYANDVTLKLIEPGKPTQNAYIELFNGKFRVECLNEHGSTTLAHARAITAAWRQNYNEEWPRSALNYLSPGKISGPLWLFLYDLLAKVD</sequence>
<dbReference type="Gene3D" id="3.30.420.10">
    <property type="entry name" value="Ribonuclease H-like superfamily/Ribonuclease H"/>
    <property type="match status" value="1"/>
</dbReference>
<dbReference type="AlphaFoldDB" id="A0A2P5KAP5"/>
<dbReference type="InterPro" id="IPR036397">
    <property type="entry name" value="RNaseH_sf"/>
</dbReference>
<dbReference type="PANTHER" id="PTHR47515:SF1">
    <property type="entry name" value="BLR2054 PROTEIN"/>
    <property type="match status" value="1"/>
</dbReference>
<comment type="caution">
    <text evidence="2">The sequence shown here is derived from an EMBL/GenBank/DDBJ whole genome shotgun (WGS) entry which is preliminary data.</text>
</comment>
<dbReference type="InterPro" id="IPR012337">
    <property type="entry name" value="RNaseH-like_sf"/>
</dbReference>
<evidence type="ECO:0000313" key="3">
    <source>
        <dbReference type="Proteomes" id="UP000243096"/>
    </source>
</evidence>
<dbReference type="PROSITE" id="PS50994">
    <property type="entry name" value="INTEGRASE"/>
    <property type="match status" value="1"/>
</dbReference>
<accession>A0A2P5KAP5</accession>
<dbReference type="EMBL" id="PRDW01000006">
    <property type="protein sequence ID" value="PPB83767.1"/>
    <property type="molecule type" value="Genomic_DNA"/>
</dbReference>
<proteinExistence type="predicted"/>
<name>A0A2P5KAP5_9BURK</name>
<keyword evidence="3" id="KW-1185">Reference proteome</keyword>
<gene>
    <name evidence="2" type="ORF">B0O95_106158</name>
</gene>